<protein>
    <submittedName>
        <fullName evidence="2">Uncharacterized protein</fullName>
    </submittedName>
</protein>
<sequence length="84" mass="8893">MDCGDEIGLCTEFNVGSIIRVRVIQGTDTDSGVTCQSPPRLSPLAAVVWTAGMLAPRRRAAKARVGSLGVDESDSSAHEYKNSN</sequence>
<evidence type="ECO:0000313" key="3">
    <source>
        <dbReference type="Proteomes" id="UP001149165"/>
    </source>
</evidence>
<reference evidence="2" key="1">
    <citation type="submission" date="2022-11" db="EMBL/GenBank/DDBJ databases">
        <authorList>
            <person name="Petersen C."/>
        </authorList>
    </citation>
    <scope>NUCLEOTIDE SEQUENCE</scope>
    <source>
        <strain evidence="2">IBT 30069</strain>
    </source>
</reference>
<proteinExistence type="predicted"/>
<organism evidence="2 3">
    <name type="scientific">Penicillium angulare</name>
    <dbReference type="NCBI Taxonomy" id="116970"/>
    <lineage>
        <taxon>Eukaryota</taxon>
        <taxon>Fungi</taxon>
        <taxon>Dikarya</taxon>
        <taxon>Ascomycota</taxon>
        <taxon>Pezizomycotina</taxon>
        <taxon>Eurotiomycetes</taxon>
        <taxon>Eurotiomycetidae</taxon>
        <taxon>Eurotiales</taxon>
        <taxon>Aspergillaceae</taxon>
        <taxon>Penicillium</taxon>
    </lineage>
</organism>
<reference evidence="2" key="2">
    <citation type="journal article" date="2023" name="IMA Fungus">
        <title>Comparative genomic study of the Penicillium genus elucidates a diverse pangenome and 15 lateral gene transfer events.</title>
        <authorList>
            <person name="Petersen C."/>
            <person name="Sorensen T."/>
            <person name="Nielsen M.R."/>
            <person name="Sondergaard T.E."/>
            <person name="Sorensen J.L."/>
            <person name="Fitzpatrick D.A."/>
            <person name="Frisvad J.C."/>
            <person name="Nielsen K.L."/>
        </authorList>
    </citation>
    <scope>NUCLEOTIDE SEQUENCE</scope>
    <source>
        <strain evidence="2">IBT 30069</strain>
    </source>
</reference>
<dbReference type="AlphaFoldDB" id="A0A9W9GCU4"/>
<feature type="region of interest" description="Disordered" evidence="1">
    <location>
        <begin position="65"/>
        <end position="84"/>
    </location>
</feature>
<evidence type="ECO:0000256" key="1">
    <source>
        <dbReference type="SAM" id="MobiDB-lite"/>
    </source>
</evidence>
<gene>
    <name evidence="2" type="ORF">N7456_000605</name>
</gene>
<feature type="compositionally biased region" description="Basic and acidic residues" evidence="1">
    <location>
        <begin position="75"/>
        <end position="84"/>
    </location>
</feature>
<keyword evidence="3" id="KW-1185">Reference proteome</keyword>
<dbReference type="EMBL" id="JAPQKH010000001">
    <property type="protein sequence ID" value="KAJ5116257.1"/>
    <property type="molecule type" value="Genomic_DNA"/>
</dbReference>
<accession>A0A9W9GCU4</accession>
<name>A0A9W9GCU4_9EURO</name>
<evidence type="ECO:0000313" key="2">
    <source>
        <dbReference type="EMBL" id="KAJ5116257.1"/>
    </source>
</evidence>
<dbReference type="Proteomes" id="UP001149165">
    <property type="component" value="Unassembled WGS sequence"/>
</dbReference>
<comment type="caution">
    <text evidence="2">The sequence shown here is derived from an EMBL/GenBank/DDBJ whole genome shotgun (WGS) entry which is preliminary data.</text>
</comment>